<name>A0A9D4C949_DREPO</name>
<dbReference type="InterPro" id="IPR036880">
    <property type="entry name" value="Kunitz_BPTI_sf"/>
</dbReference>
<dbReference type="GO" id="GO:0004867">
    <property type="term" value="F:serine-type endopeptidase inhibitor activity"/>
    <property type="evidence" value="ECO:0007669"/>
    <property type="project" value="InterPro"/>
</dbReference>
<accession>A0A9D4C949</accession>
<comment type="caution">
    <text evidence="1">The sequence shown here is derived from an EMBL/GenBank/DDBJ whole genome shotgun (WGS) entry which is preliminary data.</text>
</comment>
<reference evidence="1" key="2">
    <citation type="submission" date="2020-11" db="EMBL/GenBank/DDBJ databases">
        <authorList>
            <person name="McCartney M.A."/>
            <person name="Auch B."/>
            <person name="Kono T."/>
            <person name="Mallez S."/>
            <person name="Becker A."/>
            <person name="Gohl D.M."/>
            <person name="Silverstein K.A.T."/>
            <person name="Koren S."/>
            <person name="Bechman K.B."/>
            <person name="Herman A."/>
            <person name="Abrahante J.E."/>
            <person name="Garbe J."/>
        </authorList>
    </citation>
    <scope>NUCLEOTIDE SEQUENCE</scope>
    <source>
        <strain evidence="1">Duluth1</strain>
        <tissue evidence="1">Whole animal</tissue>
    </source>
</reference>
<protein>
    <submittedName>
        <fullName evidence="1">Uncharacterized protein</fullName>
    </submittedName>
</protein>
<dbReference type="EMBL" id="JAIWYP010000013">
    <property type="protein sequence ID" value="KAH3719802.1"/>
    <property type="molecule type" value="Genomic_DNA"/>
</dbReference>
<evidence type="ECO:0000313" key="1">
    <source>
        <dbReference type="EMBL" id="KAH3719802.1"/>
    </source>
</evidence>
<dbReference type="Proteomes" id="UP000828390">
    <property type="component" value="Unassembled WGS sequence"/>
</dbReference>
<dbReference type="Gene3D" id="4.10.410.10">
    <property type="entry name" value="Pancreatic trypsin inhibitor Kunitz domain"/>
    <property type="match status" value="1"/>
</dbReference>
<gene>
    <name evidence="1" type="ORF">DPMN_062676</name>
</gene>
<sequence length="96" mass="11109">MIAYARLHKSAKQPLYRSFYITCPFPECSVNPSPDVCKESQMADYYTYSSKSDSCVRIRGCYSIYDRNVFLSRDDCRRGCFIYNGVTPSGEMDPRE</sequence>
<dbReference type="SUPFAM" id="SSF57362">
    <property type="entry name" value="BPTI-like"/>
    <property type="match status" value="1"/>
</dbReference>
<proteinExistence type="predicted"/>
<organism evidence="1 2">
    <name type="scientific">Dreissena polymorpha</name>
    <name type="common">Zebra mussel</name>
    <name type="synonym">Mytilus polymorpha</name>
    <dbReference type="NCBI Taxonomy" id="45954"/>
    <lineage>
        <taxon>Eukaryota</taxon>
        <taxon>Metazoa</taxon>
        <taxon>Spiralia</taxon>
        <taxon>Lophotrochozoa</taxon>
        <taxon>Mollusca</taxon>
        <taxon>Bivalvia</taxon>
        <taxon>Autobranchia</taxon>
        <taxon>Heteroconchia</taxon>
        <taxon>Euheterodonta</taxon>
        <taxon>Imparidentia</taxon>
        <taxon>Neoheterodontei</taxon>
        <taxon>Myida</taxon>
        <taxon>Dreissenoidea</taxon>
        <taxon>Dreissenidae</taxon>
        <taxon>Dreissena</taxon>
    </lineage>
</organism>
<evidence type="ECO:0000313" key="2">
    <source>
        <dbReference type="Proteomes" id="UP000828390"/>
    </source>
</evidence>
<keyword evidence="2" id="KW-1185">Reference proteome</keyword>
<dbReference type="AlphaFoldDB" id="A0A9D4C949"/>
<reference evidence="1" key="1">
    <citation type="journal article" date="2019" name="bioRxiv">
        <title>The Genome of the Zebra Mussel, Dreissena polymorpha: A Resource for Invasive Species Research.</title>
        <authorList>
            <person name="McCartney M.A."/>
            <person name="Auch B."/>
            <person name="Kono T."/>
            <person name="Mallez S."/>
            <person name="Zhang Y."/>
            <person name="Obille A."/>
            <person name="Becker A."/>
            <person name="Abrahante J.E."/>
            <person name="Garbe J."/>
            <person name="Badalamenti J.P."/>
            <person name="Herman A."/>
            <person name="Mangelson H."/>
            <person name="Liachko I."/>
            <person name="Sullivan S."/>
            <person name="Sone E.D."/>
            <person name="Koren S."/>
            <person name="Silverstein K.A.T."/>
            <person name="Beckman K.B."/>
            <person name="Gohl D.M."/>
        </authorList>
    </citation>
    <scope>NUCLEOTIDE SEQUENCE</scope>
    <source>
        <strain evidence="1">Duluth1</strain>
        <tissue evidence="1">Whole animal</tissue>
    </source>
</reference>